<evidence type="ECO:0000313" key="4">
    <source>
        <dbReference type="Proteomes" id="UP000265663"/>
    </source>
</evidence>
<dbReference type="CDD" id="cd00118">
    <property type="entry name" value="LysM"/>
    <property type="match status" value="3"/>
</dbReference>
<dbReference type="AlphaFoldDB" id="A0A3M7M8J9"/>
<proteinExistence type="predicted"/>
<dbReference type="Gene3D" id="3.10.350.10">
    <property type="entry name" value="LysM domain"/>
    <property type="match status" value="3"/>
</dbReference>
<sequence length="222" mass="23215">MLSTFFAAAAFLVASVSAFPTGDNKPSCEGPYGKLPCGSTDAELYYVEKGDTLTTIATRFGSGACDIASYNNITNPDLIQPNQKLIVPAKCATTPDTKSCIKDVTCVKGVSVNPAVYQVIPKDTFTLIANNFEITLKALEAANGQVKDFDSITPGQKINVPVCQGCSCTSDKYTVVKGDTFSGIATKAGVNIGQIEAANPGQIPENLQVGQSINVPKCSCVA</sequence>
<evidence type="ECO:0000259" key="2">
    <source>
        <dbReference type="PROSITE" id="PS51782"/>
    </source>
</evidence>
<dbReference type="Proteomes" id="UP000265663">
    <property type="component" value="Unassembled WGS sequence"/>
</dbReference>
<dbReference type="OrthoDB" id="2107166at2759"/>
<dbReference type="SMART" id="SM00257">
    <property type="entry name" value="LysM"/>
    <property type="match status" value="3"/>
</dbReference>
<evidence type="ECO:0000256" key="1">
    <source>
        <dbReference type="SAM" id="SignalP"/>
    </source>
</evidence>
<dbReference type="PANTHER" id="PTHR33734:SF22">
    <property type="entry name" value="MEMBRANE-BOUND LYTIC MUREIN TRANSGLYCOSYLASE D"/>
    <property type="match status" value="1"/>
</dbReference>
<organism evidence="3 4">
    <name type="scientific">Pyrenophora seminiperda CCB06</name>
    <dbReference type="NCBI Taxonomy" id="1302712"/>
    <lineage>
        <taxon>Eukaryota</taxon>
        <taxon>Fungi</taxon>
        <taxon>Dikarya</taxon>
        <taxon>Ascomycota</taxon>
        <taxon>Pezizomycotina</taxon>
        <taxon>Dothideomycetes</taxon>
        <taxon>Pleosporomycetidae</taxon>
        <taxon>Pleosporales</taxon>
        <taxon>Pleosporineae</taxon>
        <taxon>Pleosporaceae</taxon>
        <taxon>Pyrenophora</taxon>
    </lineage>
</organism>
<feature type="domain" description="LysM" evidence="2">
    <location>
        <begin position="43"/>
        <end position="87"/>
    </location>
</feature>
<feature type="domain" description="LysM" evidence="2">
    <location>
        <begin position="115"/>
        <end position="160"/>
    </location>
</feature>
<evidence type="ECO:0000313" key="3">
    <source>
        <dbReference type="EMBL" id="RMZ70792.1"/>
    </source>
</evidence>
<protein>
    <submittedName>
        <fullName evidence="3">Intracellular hyphae 1</fullName>
    </submittedName>
</protein>
<dbReference type="Pfam" id="PF01476">
    <property type="entry name" value="LysM"/>
    <property type="match status" value="3"/>
</dbReference>
<dbReference type="InterPro" id="IPR036779">
    <property type="entry name" value="LysM_dom_sf"/>
</dbReference>
<dbReference type="PROSITE" id="PS51782">
    <property type="entry name" value="LYSM"/>
    <property type="match status" value="3"/>
</dbReference>
<dbReference type="InterPro" id="IPR018392">
    <property type="entry name" value="LysM"/>
</dbReference>
<reference evidence="3 4" key="1">
    <citation type="journal article" date="2014" name="PLoS ONE">
        <title>De novo Genome Assembly of the Fungal Plant Pathogen Pyrenophora semeniperda.</title>
        <authorList>
            <person name="Soliai M.M."/>
            <person name="Meyer S.E."/>
            <person name="Udall J.A."/>
            <person name="Elzinga D.E."/>
            <person name="Hermansen R.A."/>
            <person name="Bodily P.M."/>
            <person name="Hart A.A."/>
            <person name="Coleman C.E."/>
        </authorList>
    </citation>
    <scope>NUCLEOTIDE SEQUENCE [LARGE SCALE GENOMIC DNA]</scope>
    <source>
        <strain evidence="3 4">CCB06</strain>
        <tissue evidence="3">Mycelium</tissue>
    </source>
</reference>
<accession>A0A3M7M8J9</accession>
<dbReference type="SUPFAM" id="SSF54106">
    <property type="entry name" value="LysM domain"/>
    <property type="match status" value="3"/>
</dbReference>
<gene>
    <name evidence="3" type="ORF">GMOD_00008425</name>
</gene>
<keyword evidence="1" id="KW-0732">Signal</keyword>
<feature type="signal peptide" evidence="1">
    <location>
        <begin position="1"/>
        <end position="18"/>
    </location>
</feature>
<name>A0A3M7M8J9_9PLEO</name>
<keyword evidence="4" id="KW-1185">Reference proteome</keyword>
<dbReference type="PANTHER" id="PTHR33734">
    <property type="entry name" value="LYSM DOMAIN-CONTAINING GPI-ANCHORED PROTEIN 2"/>
    <property type="match status" value="1"/>
</dbReference>
<feature type="domain" description="LysM" evidence="2">
    <location>
        <begin position="171"/>
        <end position="215"/>
    </location>
</feature>
<dbReference type="EMBL" id="KE747825">
    <property type="protein sequence ID" value="RMZ70792.1"/>
    <property type="molecule type" value="Genomic_DNA"/>
</dbReference>
<feature type="chain" id="PRO_5017978340" evidence="1">
    <location>
        <begin position="19"/>
        <end position="222"/>
    </location>
</feature>